<reference evidence="2 3" key="1">
    <citation type="submission" date="2017-08" db="EMBL/GenBank/DDBJ databases">
        <title>Mesorhizobium wenxinae sp. nov., a novel rhizobial species isolated from root nodules of chickpea (Cicer arietinum L.).</title>
        <authorList>
            <person name="Zhang J."/>
        </authorList>
    </citation>
    <scope>NUCLEOTIDE SEQUENCE [LARGE SCALE GENOMIC DNA]</scope>
    <source>
        <strain evidence="3">WYCCWR 10019</strain>
    </source>
</reference>
<proteinExistence type="predicted"/>
<dbReference type="PANTHER" id="PTHR46401:SF8">
    <property type="entry name" value="BLL6006 PROTEIN"/>
    <property type="match status" value="1"/>
</dbReference>
<dbReference type="AlphaFoldDB" id="A0A271KJM0"/>
<sequence length="391" mass="43566">MITVGFTLIGRRTWSGGESYLRNMLSVIGSELRGKVQAKLFLAPEQHSSIGASFDHMLAAPAIVDDRVTGAGLGRRGLIALAGGSDRAFADLVAEQGIDVVFEVAQWFGNRFPVPVVSWIPDFQHRRLPHLFPRSAWWRRDVGYRLQTSGNRTIMLSSGDALADCKKFYPASRNKTAVVRFAIDLDPAAILARADEARQAHGVPERFFFLPNQFWVHKNHRLVVEALKHIDQIGALDSLPPIILTGRTTDPRDPTLFKRLMELAETHRLGSHFRHLGLIPYDDVVALIGAADYLLNPSHFEGWSTTVEEAKSLGTPMLLSDIPLHREQAPESLFFAPDSAEALAQRLLEAGQRPRLARDSVAVLQSRQQMRRRDYAAALLALFENVRGVTQ</sequence>
<dbReference type="PANTHER" id="PTHR46401">
    <property type="entry name" value="GLYCOSYLTRANSFERASE WBBK-RELATED"/>
    <property type="match status" value="1"/>
</dbReference>
<keyword evidence="3" id="KW-1185">Reference proteome</keyword>
<dbReference type="GO" id="GO:0016757">
    <property type="term" value="F:glycosyltransferase activity"/>
    <property type="evidence" value="ECO:0007669"/>
    <property type="project" value="InterPro"/>
</dbReference>
<feature type="domain" description="Glycosyl transferase family 1" evidence="1">
    <location>
        <begin position="201"/>
        <end position="352"/>
    </location>
</feature>
<name>A0A271KJM0_9HYPH</name>
<dbReference type="Pfam" id="PF00534">
    <property type="entry name" value="Glycos_transf_1"/>
    <property type="match status" value="1"/>
</dbReference>
<evidence type="ECO:0000313" key="3">
    <source>
        <dbReference type="Proteomes" id="UP000215931"/>
    </source>
</evidence>
<dbReference type="Gene3D" id="3.40.50.2000">
    <property type="entry name" value="Glycogen Phosphorylase B"/>
    <property type="match status" value="1"/>
</dbReference>
<comment type="caution">
    <text evidence="2">The sequence shown here is derived from an EMBL/GenBank/DDBJ whole genome shotgun (WGS) entry which is preliminary data.</text>
</comment>
<dbReference type="CDD" id="cd03809">
    <property type="entry name" value="GT4_MtfB-like"/>
    <property type="match status" value="1"/>
</dbReference>
<evidence type="ECO:0000259" key="1">
    <source>
        <dbReference type="Pfam" id="PF00534"/>
    </source>
</evidence>
<gene>
    <name evidence="2" type="ORF">CIT31_09340</name>
</gene>
<dbReference type="SUPFAM" id="SSF53756">
    <property type="entry name" value="UDP-Glycosyltransferase/glycogen phosphorylase"/>
    <property type="match status" value="1"/>
</dbReference>
<evidence type="ECO:0000313" key="2">
    <source>
        <dbReference type="EMBL" id="PAP95973.1"/>
    </source>
</evidence>
<dbReference type="EMBL" id="NPKH01000016">
    <property type="protein sequence ID" value="PAP95973.1"/>
    <property type="molecule type" value="Genomic_DNA"/>
</dbReference>
<protein>
    <recommendedName>
        <fullName evidence="1">Glycosyl transferase family 1 domain-containing protein</fullName>
    </recommendedName>
</protein>
<accession>A0A271KJM0</accession>
<dbReference type="RefSeq" id="WP_095518347.1">
    <property type="nucleotide sequence ID" value="NZ_NPKH01000016.1"/>
</dbReference>
<dbReference type="Proteomes" id="UP000215931">
    <property type="component" value="Unassembled WGS sequence"/>
</dbReference>
<organism evidence="2 3">
    <name type="scientific">Mesorhizobium wenxiniae</name>
    <dbReference type="NCBI Taxonomy" id="2014805"/>
    <lineage>
        <taxon>Bacteria</taxon>
        <taxon>Pseudomonadati</taxon>
        <taxon>Pseudomonadota</taxon>
        <taxon>Alphaproteobacteria</taxon>
        <taxon>Hyphomicrobiales</taxon>
        <taxon>Phyllobacteriaceae</taxon>
        <taxon>Mesorhizobium</taxon>
    </lineage>
</organism>
<dbReference type="InterPro" id="IPR001296">
    <property type="entry name" value="Glyco_trans_1"/>
</dbReference>
<dbReference type="OrthoDB" id="9801609at2"/>